<dbReference type="Proteomes" id="UP000644441">
    <property type="component" value="Unassembled WGS sequence"/>
</dbReference>
<dbReference type="EMBL" id="ARXR01000025">
    <property type="protein sequence ID" value="MBF5053920.1"/>
    <property type="molecule type" value="Genomic_DNA"/>
</dbReference>
<proteinExistence type="predicted"/>
<evidence type="ECO:0000313" key="1">
    <source>
        <dbReference type="EMBL" id="MBF5053920.1"/>
    </source>
</evidence>
<evidence type="ECO:0008006" key="3">
    <source>
        <dbReference type="Google" id="ProtNLM"/>
    </source>
</evidence>
<evidence type="ECO:0000313" key="2">
    <source>
        <dbReference type="Proteomes" id="UP000644441"/>
    </source>
</evidence>
<sequence length="145" mass="16495">MIYKQISEEAYVKMVEASKAGRRPKDDGSEGFILAFDPSHASFKQSMIVVVFTGMWLEAVLHQLIVSKHGEKTFKQYDFKPYREKLTLLGVSDAVLLNDVDDFKATRKELVHEKAYFDSGEIKTAQTEAELAHRIMERISGEFGC</sequence>
<gene>
    <name evidence="1" type="ORF">ISO4_02522</name>
</gene>
<keyword evidence="2" id="KW-1185">Reference proteome</keyword>
<organism evidence="1 2">
    <name type="scientific">Alloalcanivorax venustensis ISO4</name>
    <dbReference type="NCBI Taxonomy" id="1177184"/>
    <lineage>
        <taxon>Bacteria</taxon>
        <taxon>Pseudomonadati</taxon>
        <taxon>Pseudomonadota</taxon>
        <taxon>Gammaproteobacteria</taxon>
        <taxon>Oceanospirillales</taxon>
        <taxon>Alcanivoracaceae</taxon>
        <taxon>Alloalcanivorax</taxon>
    </lineage>
</organism>
<comment type="caution">
    <text evidence="1">The sequence shown here is derived from an EMBL/GenBank/DDBJ whole genome shotgun (WGS) entry which is preliminary data.</text>
</comment>
<reference evidence="1 2" key="1">
    <citation type="submission" date="2012-09" db="EMBL/GenBank/DDBJ databases">
        <title>Genome Sequence of alkane-degrading Bacterium Alcanivorax venustensis ISO4.</title>
        <authorList>
            <person name="Lai Q."/>
            <person name="Shao Z."/>
        </authorList>
    </citation>
    <scope>NUCLEOTIDE SEQUENCE [LARGE SCALE GENOMIC DNA]</scope>
    <source>
        <strain evidence="1 2">ISO4</strain>
    </source>
</reference>
<protein>
    <recommendedName>
        <fullName evidence="3">HEPN domain-containing protein</fullName>
    </recommendedName>
</protein>
<name>A0ABS0AKV9_9GAMM</name>
<accession>A0ABS0AKV9</accession>